<feature type="region of interest" description="Disordered" evidence="1">
    <location>
        <begin position="301"/>
        <end position="354"/>
    </location>
</feature>
<accession>A0A8C7STT0</accession>
<dbReference type="InterPro" id="IPR050951">
    <property type="entry name" value="Retrovirus_Pol_polyprotein"/>
</dbReference>
<reference evidence="3" key="2">
    <citation type="submission" date="2025-08" db="UniProtKB">
        <authorList>
            <consortium name="Ensembl"/>
        </authorList>
    </citation>
    <scope>IDENTIFICATION</scope>
</reference>
<sequence length="354" mass="39683">MEACDNCTARKDPPGRSHAELQQFPVGSPMERVGVDVVGPFPTTDSGNRWVLTAMDYFTKWPEAYALPDQEAETIDDTLTAGMFSRFGAAESIHNNQGRNFESCVFATMCERLGMHKTDTTPLHPQSYGLVECFNKTLGQQLAIVSAKQQCDWDKHLPMVLMACRSAVQDSTSCPHALLMLGRERSTPLRRWRRPLDSPHVPHGPEYVRRLQDRLETAHTFAREQLVNAGVRQKRNYDVHTRGRHFVAGELVWVYSPLRKKGRCPKLDSHCVGPCSVLERVGEVVYRVQLPPRGRKVALHRDRLAPYRGASSPQTPGTPTITLSGNDILQAPTPWCRRQGSRQPTPPVSLPVTS</sequence>
<dbReference type="PANTHER" id="PTHR37984">
    <property type="entry name" value="PROTEIN CBG26694"/>
    <property type="match status" value="1"/>
</dbReference>
<dbReference type="GeneTree" id="ENSGT01000000214408"/>
<keyword evidence="4" id="KW-1185">Reference proteome</keyword>
<dbReference type="AlphaFoldDB" id="A0A8C7STT0"/>
<dbReference type="InterPro" id="IPR036397">
    <property type="entry name" value="RNaseH_sf"/>
</dbReference>
<proteinExistence type="predicted"/>
<dbReference type="InterPro" id="IPR012337">
    <property type="entry name" value="RNaseH-like_sf"/>
</dbReference>
<protein>
    <recommendedName>
        <fullName evidence="2">Integrase catalytic domain-containing protein</fullName>
    </recommendedName>
</protein>
<dbReference type="Pfam" id="PF22938">
    <property type="entry name" value="Integrase_p58_C"/>
    <property type="match status" value="1"/>
</dbReference>
<dbReference type="GO" id="GO:0015074">
    <property type="term" value="P:DNA integration"/>
    <property type="evidence" value="ECO:0007669"/>
    <property type="project" value="InterPro"/>
</dbReference>
<evidence type="ECO:0000256" key="1">
    <source>
        <dbReference type="SAM" id="MobiDB-lite"/>
    </source>
</evidence>
<reference evidence="3" key="1">
    <citation type="submission" date="2020-07" db="EMBL/GenBank/DDBJ databases">
        <title>A long reads based de novo assembly of the rainbow trout Arlee double haploid line genome.</title>
        <authorList>
            <person name="Gao G."/>
            <person name="Palti Y."/>
        </authorList>
    </citation>
    <scope>NUCLEOTIDE SEQUENCE [LARGE SCALE GENOMIC DNA]</scope>
</reference>
<name>A0A8C7STT0_ONCMY</name>
<organism evidence="3 4">
    <name type="scientific">Oncorhynchus mykiss</name>
    <name type="common">Rainbow trout</name>
    <name type="synonym">Salmo gairdneri</name>
    <dbReference type="NCBI Taxonomy" id="8022"/>
    <lineage>
        <taxon>Eukaryota</taxon>
        <taxon>Metazoa</taxon>
        <taxon>Chordata</taxon>
        <taxon>Craniata</taxon>
        <taxon>Vertebrata</taxon>
        <taxon>Euteleostomi</taxon>
        <taxon>Actinopterygii</taxon>
        <taxon>Neopterygii</taxon>
        <taxon>Teleostei</taxon>
        <taxon>Protacanthopterygii</taxon>
        <taxon>Salmoniformes</taxon>
        <taxon>Salmonidae</taxon>
        <taxon>Salmoninae</taxon>
        <taxon>Oncorhynchus</taxon>
    </lineage>
</organism>
<dbReference type="FunFam" id="3.30.420.10:FF:000032">
    <property type="entry name" value="Retrovirus-related Pol polyprotein from transposon 297-like Protein"/>
    <property type="match status" value="1"/>
</dbReference>
<dbReference type="PROSITE" id="PS50994">
    <property type="entry name" value="INTEGRASE"/>
    <property type="match status" value="1"/>
</dbReference>
<feature type="domain" description="Integrase catalytic" evidence="2">
    <location>
        <begin position="21"/>
        <end position="196"/>
    </location>
</feature>
<dbReference type="InterPro" id="IPR054465">
    <property type="entry name" value="Integrase_p58-like_C"/>
</dbReference>
<dbReference type="GO" id="GO:0003676">
    <property type="term" value="F:nucleic acid binding"/>
    <property type="evidence" value="ECO:0007669"/>
    <property type="project" value="InterPro"/>
</dbReference>
<dbReference type="SUPFAM" id="SSF53098">
    <property type="entry name" value="Ribonuclease H-like"/>
    <property type="match status" value="1"/>
</dbReference>
<dbReference type="Gene3D" id="3.30.420.10">
    <property type="entry name" value="Ribonuclease H-like superfamily/Ribonuclease H"/>
    <property type="match status" value="1"/>
</dbReference>
<dbReference type="Proteomes" id="UP000694395">
    <property type="component" value="Chromosome 6"/>
</dbReference>
<dbReference type="InterPro" id="IPR001584">
    <property type="entry name" value="Integrase_cat-core"/>
</dbReference>
<dbReference type="Pfam" id="PF00665">
    <property type="entry name" value="rve"/>
    <property type="match status" value="1"/>
</dbReference>
<dbReference type="Ensembl" id="ENSOMYT00000077268.2">
    <property type="protein sequence ID" value="ENSOMYP00000070971.1"/>
    <property type="gene ID" value="ENSOMYG00000032844.2"/>
</dbReference>
<evidence type="ECO:0000313" key="3">
    <source>
        <dbReference type="Ensembl" id="ENSOMYP00000070971.1"/>
    </source>
</evidence>
<evidence type="ECO:0000313" key="4">
    <source>
        <dbReference type="Proteomes" id="UP000694395"/>
    </source>
</evidence>
<feature type="compositionally biased region" description="Polar residues" evidence="1">
    <location>
        <begin position="311"/>
        <end position="327"/>
    </location>
</feature>
<feature type="compositionally biased region" description="Pro residues" evidence="1">
    <location>
        <begin position="344"/>
        <end position="354"/>
    </location>
</feature>
<reference evidence="3" key="3">
    <citation type="submission" date="2025-09" db="UniProtKB">
        <authorList>
            <consortium name="Ensembl"/>
        </authorList>
    </citation>
    <scope>IDENTIFICATION</scope>
</reference>
<dbReference type="PANTHER" id="PTHR37984:SF15">
    <property type="entry name" value="INTEGRASE CATALYTIC DOMAIN-CONTAINING PROTEIN"/>
    <property type="match status" value="1"/>
</dbReference>
<evidence type="ECO:0000259" key="2">
    <source>
        <dbReference type="PROSITE" id="PS50994"/>
    </source>
</evidence>